<evidence type="ECO:0000313" key="10">
    <source>
        <dbReference type="EMBL" id="OAA45407.1"/>
    </source>
</evidence>
<evidence type="ECO:0000256" key="3">
    <source>
        <dbReference type="ARBA" id="ARBA00022630"/>
    </source>
</evidence>
<feature type="signal peptide" evidence="8">
    <location>
        <begin position="1"/>
        <end position="19"/>
    </location>
</feature>
<dbReference type="EMBL" id="AZHC01000008">
    <property type="protein sequence ID" value="OAA45407.1"/>
    <property type="molecule type" value="Genomic_DNA"/>
</dbReference>
<dbReference type="GO" id="GO:0030328">
    <property type="term" value="P:prenylcysteine catabolic process"/>
    <property type="evidence" value="ECO:0007669"/>
    <property type="project" value="InterPro"/>
</dbReference>
<name>A0A167FKI8_METRR</name>
<gene>
    <name evidence="10" type="ORF">NOR_03196</name>
</gene>
<reference evidence="10 11" key="1">
    <citation type="journal article" date="2016" name="Genome Biol. Evol.">
        <title>Divergent and convergent evolution of fungal pathogenicity.</title>
        <authorList>
            <person name="Shang Y."/>
            <person name="Xiao G."/>
            <person name="Zheng P."/>
            <person name="Cen K."/>
            <person name="Zhan S."/>
            <person name="Wang C."/>
        </authorList>
    </citation>
    <scope>NUCLEOTIDE SEQUENCE [LARGE SCALE GENOMIC DNA]</scope>
    <source>
        <strain evidence="10 11">RCEF 4871</strain>
    </source>
</reference>
<dbReference type="AlphaFoldDB" id="A0A167FKI8"/>
<dbReference type="InterPro" id="IPR010795">
    <property type="entry name" value="Prenylcys_lyase"/>
</dbReference>
<evidence type="ECO:0000259" key="9">
    <source>
        <dbReference type="Pfam" id="PF07156"/>
    </source>
</evidence>
<comment type="cofactor">
    <cofactor evidence="1">
        <name>FAD</name>
        <dbReference type="ChEBI" id="CHEBI:57692"/>
    </cofactor>
</comment>
<dbReference type="GO" id="GO:0001735">
    <property type="term" value="F:prenylcysteine oxidase activity"/>
    <property type="evidence" value="ECO:0007669"/>
    <property type="project" value="InterPro"/>
</dbReference>
<protein>
    <submittedName>
        <fullName evidence="10">Prenylcysteine oxidase</fullName>
    </submittedName>
</protein>
<dbReference type="PANTHER" id="PTHR15944">
    <property type="entry name" value="FARNESYLCYSTEINE LYASE"/>
    <property type="match status" value="1"/>
</dbReference>
<evidence type="ECO:0000256" key="5">
    <source>
        <dbReference type="ARBA" id="ARBA00022827"/>
    </source>
</evidence>
<evidence type="ECO:0000256" key="4">
    <source>
        <dbReference type="ARBA" id="ARBA00022729"/>
    </source>
</evidence>
<dbReference type="PANTHER" id="PTHR15944:SF0">
    <property type="entry name" value="PRENYLCYSTEINE LYASE DOMAIN-CONTAINING PROTEIN"/>
    <property type="match status" value="1"/>
</dbReference>
<evidence type="ECO:0000256" key="8">
    <source>
        <dbReference type="SAM" id="SignalP"/>
    </source>
</evidence>
<dbReference type="GO" id="GO:0030327">
    <property type="term" value="P:prenylated protein catabolic process"/>
    <property type="evidence" value="ECO:0007669"/>
    <property type="project" value="TreeGrafter"/>
</dbReference>
<comment type="similarity">
    <text evidence="2">Belongs to the prenylcysteine oxidase family.</text>
</comment>
<keyword evidence="7" id="KW-0325">Glycoprotein</keyword>
<dbReference type="STRING" id="1081105.A0A167FKI8"/>
<dbReference type="Pfam" id="PF13450">
    <property type="entry name" value="NAD_binding_8"/>
    <property type="match status" value="1"/>
</dbReference>
<dbReference type="Proteomes" id="UP000243498">
    <property type="component" value="Unassembled WGS sequence"/>
</dbReference>
<dbReference type="Gene3D" id="3.50.50.60">
    <property type="entry name" value="FAD/NAD(P)-binding domain"/>
    <property type="match status" value="1"/>
</dbReference>
<accession>A0A167FKI8</accession>
<proteinExistence type="inferred from homology"/>
<evidence type="ECO:0000313" key="11">
    <source>
        <dbReference type="Proteomes" id="UP000243498"/>
    </source>
</evidence>
<dbReference type="Pfam" id="PF07156">
    <property type="entry name" value="Prenylcys_lyase"/>
    <property type="match status" value="1"/>
</dbReference>
<evidence type="ECO:0000256" key="2">
    <source>
        <dbReference type="ARBA" id="ARBA00009967"/>
    </source>
</evidence>
<feature type="domain" description="Prenylcysteine lyase" evidence="9">
    <location>
        <begin position="143"/>
        <end position="524"/>
    </location>
</feature>
<comment type="caution">
    <text evidence="10">The sequence shown here is derived from an EMBL/GenBank/DDBJ whole genome shotgun (WGS) entry which is preliminary data.</text>
</comment>
<dbReference type="PIRSF" id="PIRSF036292">
    <property type="entry name" value="Prenylcysteine_oxidase"/>
    <property type="match status" value="1"/>
</dbReference>
<dbReference type="InterPro" id="IPR036188">
    <property type="entry name" value="FAD/NAD-bd_sf"/>
</dbReference>
<keyword evidence="6" id="KW-0560">Oxidoreductase</keyword>
<evidence type="ECO:0000256" key="1">
    <source>
        <dbReference type="ARBA" id="ARBA00001974"/>
    </source>
</evidence>
<dbReference type="SUPFAM" id="SSF51905">
    <property type="entry name" value="FAD/NAD(P)-binding domain"/>
    <property type="match status" value="1"/>
</dbReference>
<evidence type="ECO:0000256" key="6">
    <source>
        <dbReference type="ARBA" id="ARBA00023002"/>
    </source>
</evidence>
<sequence length="567" mass="62312">MRLPLLTLVALATAAAGAARDATNNPGGIKQTRNVAIIGAGAAGASAAYYLRKYAEEDGLAVNITIFEKTDHIGGRTITVNAFDDPDQRVELGASIFIKDNHIMYNATQKFNLSLTELKESRPTDYTAIWDGETILFQSEAGSSKLWDAAKLFLKYGLAPYRAVQLVNDAVGTFLRLYEAPYFPFRSLTQRAFELGLLRLTGVTGEQYLRDHNINQDFVRHLMQSATRVNYASNMAYIHGLEAMVSFATDGAVAVAGGNWQIFDKLLKHSGATYYPNTSVTAIAFQKGTDKPGSVPKYLISTRTSDSKSQATKLRTVFDNVVIASPWQFSDIEAANGVMKHRIDVIPYMKLHVTLFTSPFLLQPSFFGLKAGTKAPSNVYTTLGKNEKAGEGPKGVGRTGFYSISTLRTVTNPTTQRQEFLYKIFSAAPVNSTLLSTILGTPVPSTFISNETANEVKPISWYYPHWFYSYPIASPRVTFQDPIVGRGLYYTSGVESFISTMETSALMGMNVARLMADDFAGTTRKGLRDRVIGSRDTGGAQGEREDFWDRMDSEMGASMNFLGADEL</sequence>
<dbReference type="OMA" id="SIGIWDG"/>
<dbReference type="InterPro" id="IPR017046">
    <property type="entry name" value="Prenylcysteine_Oxase1"/>
</dbReference>
<keyword evidence="4 8" id="KW-0732">Signal</keyword>
<feature type="chain" id="PRO_5007886353" evidence="8">
    <location>
        <begin position="20"/>
        <end position="567"/>
    </location>
</feature>
<dbReference type="OrthoDB" id="437369at2759"/>
<keyword evidence="3" id="KW-0285">Flavoprotein</keyword>
<organism evidence="10 11">
    <name type="scientific">Metarhizium rileyi (strain RCEF 4871)</name>
    <name type="common">Nomuraea rileyi</name>
    <dbReference type="NCBI Taxonomy" id="1649241"/>
    <lineage>
        <taxon>Eukaryota</taxon>
        <taxon>Fungi</taxon>
        <taxon>Dikarya</taxon>
        <taxon>Ascomycota</taxon>
        <taxon>Pezizomycotina</taxon>
        <taxon>Sordariomycetes</taxon>
        <taxon>Hypocreomycetidae</taxon>
        <taxon>Hypocreales</taxon>
        <taxon>Clavicipitaceae</taxon>
        <taxon>Metarhizium</taxon>
    </lineage>
</organism>
<evidence type="ECO:0000256" key="7">
    <source>
        <dbReference type="ARBA" id="ARBA00023180"/>
    </source>
</evidence>
<keyword evidence="5" id="KW-0274">FAD</keyword>
<keyword evidence="11" id="KW-1185">Reference proteome</keyword>